<dbReference type="EMBL" id="JAVRJZ010000012">
    <property type="protein sequence ID" value="KAK2715663.1"/>
    <property type="molecule type" value="Genomic_DNA"/>
</dbReference>
<reference evidence="1" key="1">
    <citation type="submission" date="2023-07" db="EMBL/GenBank/DDBJ databases">
        <title>Chromosome-level genome assembly of Artemia franciscana.</title>
        <authorList>
            <person name="Jo E."/>
        </authorList>
    </citation>
    <scope>NUCLEOTIDE SEQUENCE</scope>
    <source>
        <tissue evidence="1">Whole body</tissue>
    </source>
</reference>
<gene>
    <name evidence="1" type="ORF">QYM36_010291</name>
</gene>
<organism evidence="1 2">
    <name type="scientific">Artemia franciscana</name>
    <name type="common">Brine shrimp</name>
    <name type="synonym">Artemia sanfranciscana</name>
    <dbReference type="NCBI Taxonomy" id="6661"/>
    <lineage>
        <taxon>Eukaryota</taxon>
        <taxon>Metazoa</taxon>
        <taxon>Ecdysozoa</taxon>
        <taxon>Arthropoda</taxon>
        <taxon>Crustacea</taxon>
        <taxon>Branchiopoda</taxon>
        <taxon>Anostraca</taxon>
        <taxon>Artemiidae</taxon>
        <taxon>Artemia</taxon>
    </lineage>
</organism>
<name>A0AA88L1M4_ARTSF</name>
<keyword evidence="2" id="KW-1185">Reference proteome</keyword>
<dbReference type="Proteomes" id="UP001187531">
    <property type="component" value="Unassembled WGS sequence"/>
</dbReference>
<accession>A0AA88L1M4</accession>
<protein>
    <submittedName>
        <fullName evidence="1">Uncharacterized protein</fullName>
    </submittedName>
</protein>
<evidence type="ECO:0000313" key="1">
    <source>
        <dbReference type="EMBL" id="KAK2715663.1"/>
    </source>
</evidence>
<dbReference type="AlphaFoldDB" id="A0AA88L1M4"/>
<sequence length="165" mass="19073">MEISKIIYSFHRKLLPSMEKVFNNNLTAEDDEEEDDDATLAEMVTNVPGGQCVDERNIVDWLNTDANDPGFEHLTDEIVNRVRGTEANDEALGEEEEEPTTENWITHDEALKHVSCLLNYLEQDSHVLLADKLVFWKIKSQIKKEELFRRLVGRNTLKQEVRSCI</sequence>
<proteinExistence type="predicted"/>
<comment type="caution">
    <text evidence="1">The sequence shown here is derived from an EMBL/GenBank/DDBJ whole genome shotgun (WGS) entry which is preliminary data.</text>
</comment>
<evidence type="ECO:0000313" key="2">
    <source>
        <dbReference type="Proteomes" id="UP001187531"/>
    </source>
</evidence>